<evidence type="ECO:0000256" key="8">
    <source>
        <dbReference type="ARBA" id="ARBA00023163"/>
    </source>
</evidence>
<dbReference type="InterPro" id="IPR011665">
    <property type="entry name" value="BRF1_TBP-bd_dom"/>
</dbReference>
<dbReference type="InterPro" id="IPR000812">
    <property type="entry name" value="TFIIB"/>
</dbReference>
<keyword evidence="5" id="KW-0862">Zinc</keyword>
<dbReference type="FunFam" id="1.10.472.10:FF:000066">
    <property type="entry name" value="Transcription factor IIIB subunit"/>
    <property type="match status" value="1"/>
</dbReference>
<dbReference type="Gene3D" id="1.20.5.650">
    <property type="entry name" value="Single helix bin"/>
    <property type="match status" value="1"/>
</dbReference>
<keyword evidence="14" id="KW-1185">Reference proteome</keyword>
<dbReference type="PANTHER" id="PTHR11618:SF4">
    <property type="entry name" value="TRANSCRIPTION FACTOR IIIB 90 KDA SUBUNIT"/>
    <property type="match status" value="1"/>
</dbReference>
<evidence type="ECO:0000256" key="7">
    <source>
        <dbReference type="ARBA" id="ARBA00023159"/>
    </source>
</evidence>
<feature type="compositionally biased region" description="Basic and acidic residues" evidence="10">
    <location>
        <begin position="524"/>
        <end position="541"/>
    </location>
</feature>
<accession>A0AAD8TXL8</accession>
<dbReference type="PRINTS" id="PR00685">
    <property type="entry name" value="TIFACTORIIB"/>
</dbReference>
<evidence type="ECO:0000256" key="4">
    <source>
        <dbReference type="ARBA" id="ARBA00022771"/>
    </source>
</evidence>
<dbReference type="FunFam" id="1.10.472.10:FF:000007">
    <property type="entry name" value="Transcription factor IIIB 90 kDa subunit"/>
    <property type="match status" value="1"/>
</dbReference>
<evidence type="ECO:0000256" key="9">
    <source>
        <dbReference type="ARBA" id="ARBA00023242"/>
    </source>
</evidence>
<dbReference type="PANTHER" id="PTHR11618">
    <property type="entry name" value="TRANSCRIPTION INITIATION FACTOR IIB-RELATED"/>
    <property type="match status" value="1"/>
</dbReference>
<protein>
    <recommendedName>
        <fullName evidence="11">Cyclin-like domain-containing protein</fullName>
    </recommendedName>
</protein>
<dbReference type="Proteomes" id="UP001231189">
    <property type="component" value="Unassembled WGS sequence"/>
</dbReference>
<feature type="region of interest" description="Disordered" evidence="10">
    <location>
        <begin position="516"/>
        <end position="570"/>
    </location>
</feature>
<sequence length="580" mass="63919">MVYCTHCDDDCPFIKDPDKGYICCGTCGKVIDQDIYTDQPDFVKDASGASRLSGNILNSIESGSSLSHERTLMKGRDEIWQIVTSLHVGGGETIIDMAHKFYTLAVDNNFTRGRRTTHVAAACLYIACRQSKKAYLLIDFSDYLKISVYVLGAVFLQLCQVLLLAEHPIVQKLIDPSLFIHRFTERLLGKRDNAVSDTALRIVASMKRDWMQTGRKPSGLCGAALYIAALSHGYNYTKSNIVAVVHVCEATLTKRLIEFENTESGSLTIEDFLAKADEEEPVLEFSPKSGEVLCKHKDKGVEHFAHGLCEKCYNKFTKLSGGLEGGADPPAFQRAEKLRLEAAKKAEEAAAMNAETVCEIEISDVEHNIMSPMKNSVGDKSSTVSSEDIGKNHVASEDAEVGGENGKADADPENFSDIDDVEVDGYLHNEEETQYKKIIWEEMNKEYLEEQAAKEALAAELAARGVGVGEGQQKKRRRNEDTKTPAETPAEATYNMLKRKGLGSKINVDAVGGLYNTKDEDSEANEKGDMGFDGEYAHDTGDGETFEGDYADYNKDGYADGDGAGPDNDFEELDFEEFDF</sequence>
<feature type="region of interest" description="Disordered" evidence="10">
    <location>
        <begin position="466"/>
        <end position="491"/>
    </location>
</feature>
<evidence type="ECO:0000256" key="1">
    <source>
        <dbReference type="ARBA" id="ARBA00004123"/>
    </source>
</evidence>
<dbReference type="AlphaFoldDB" id="A0AAD8TXL8"/>
<evidence type="ECO:0000313" key="12">
    <source>
        <dbReference type="EMBL" id="KAK1694028.1"/>
    </source>
</evidence>
<gene>
    <name evidence="12" type="ORF">QYE76_010725</name>
    <name evidence="13" type="ORF">QYE76_010846</name>
</gene>
<proteinExistence type="inferred from homology"/>
<evidence type="ECO:0000313" key="13">
    <source>
        <dbReference type="EMBL" id="KAK1694149.1"/>
    </source>
</evidence>
<dbReference type="SMART" id="SM00385">
    <property type="entry name" value="CYCLIN"/>
    <property type="match status" value="2"/>
</dbReference>
<evidence type="ECO:0000256" key="5">
    <source>
        <dbReference type="ARBA" id="ARBA00022833"/>
    </source>
</evidence>
<feature type="domain" description="Cyclin-like" evidence="11">
    <location>
        <begin position="178"/>
        <end position="261"/>
    </location>
</feature>
<dbReference type="SUPFAM" id="SSF47954">
    <property type="entry name" value="Cyclin-like"/>
    <property type="match status" value="2"/>
</dbReference>
<evidence type="ECO:0000256" key="3">
    <source>
        <dbReference type="ARBA" id="ARBA00022723"/>
    </source>
</evidence>
<dbReference type="Pfam" id="PF07741">
    <property type="entry name" value="BRF1"/>
    <property type="match status" value="1"/>
</dbReference>
<dbReference type="InterPro" id="IPR013763">
    <property type="entry name" value="Cyclin-like_dom"/>
</dbReference>
<evidence type="ECO:0000256" key="6">
    <source>
        <dbReference type="ARBA" id="ARBA00023015"/>
    </source>
</evidence>
<evidence type="ECO:0000256" key="10">
    <source>
        <dbReference type="SAM" id="MobiDB-lite"/>
    </source>
</evidence>
<keyword evidence="3" id="KW-0479">Metal-binding</keyword>
<dbReference type="GO" id="GO:0097550">
    <property type="term" value="C:transcription preinitiation complex"/>
    <property type="evidence" value="ECO:0007669"/>
    <property type="project" value="TreeGrafter"/>
</dbReference>
<keyword evidence="6" id="KW-0805">Transcription regulation</keyword>
<dbReference type="GO" id="GO:0001006">
    <property type="term" value="F:RNA polymerase III type 3 promoter sequence-specific DNA binding"/>
    <property type="evidence" value="ECO:0007669"/>
    <property type="project" value="TreeGrafter"/>
</dbReference>
<evidence type="ECO:0000313" key="14">
    <source>
        <dbReference type="Proteomes" id="UP001231189"/>
    </source>
</evidence>
<organism evidence="12 14">
    <name type="scientific">Lolium multiflorum</name>
    <name type="common">Italian ryegrass</name>
    <name type="synonym">Lolium perenne subsp. multiflorum</name>
    <dbReference type="NCBI Taxonomy" id="4521"/>
    <lineage>
        <taxon>Eukaryota</taxon>
        <taxon>Viridiplantae</taxon>
        <taxon>Streptophyta</taxon>
        <taxon>Embryophyta</taxon>
        <taxon>Tracheophyta</taxon>
        <taxon>Spermatophyta</taxon>
        <taxon>Magnoliopsida</taxon>
        <taxon>Liliopsida</taxon>
        <taxon>Poales</taxon>
        <taxon>Poaceae</taxon>
        <taxon>BOP clade</taxon>
        <taxon>Pooideae</taxon>
        <taxon>Poodae</taxon>
        <taxon>Poeae</taxon>
        <taxon>Poeae Chloroplast Group 2 (Poeae type)</taxon>
        <taxon>Loliodinae</taxon>
        <taxon>Loliinae</taxon>
        <taxon>Lolium</taxon>
    </lineage>
</organism>
<dbReference type="GO" id="GO:0005634">
    <property type="term" value="C:nucleus"/>
    <property type="evidence" value="ECO:0007669"/>
    <property type="project" value="UniProtKB-SubCell"/>
</dbReference>
<dbReference type="CDD" id="cd20553">
    <property type="entry name" value="CYCLIN_TFIIIB90_rpt1"/>
    <property type="match status" value="1"/>
</dbReference>
<feature type="domain" description="Cyclin-like" evidence="11">
    <location>
        <begin position="77"/>
        <end position="160"/>
    </location>
</feature>
<comment type="similarity">
    <text evidence="2">Belongs to the TFIIB family.</text>
</comment>
<dbReference type="Gene3D" id="1.10.472.10">
    <property type="entry name" value="Cyclin-like"/>
    <property type="match status" value="2"/>
</dbReference>
<feature type="region of interest" description="Disordered" evidence="10">
    <location>
        <begin position="397"/>
        <end position="417"/>
    </location>
</feature>
<keyword evidence="9" id="KW-0539">Nucleus</keyword>
<keyword evidence="7" id="KW-0010">Activator</keyword>
<keyword evidence="8" id="KW-0804">Transcription</keyword>
<reference evidence="12" key="1">
    <citation type="submission" date="2023-07" db="EMBL/GenBank/DDBJ databases">
        <title>A chromosome-level genome assembly of Lolium multiflorum.</title>
        <authorList>
            <person name="Chen Y."/>
            <person name="Copetti D."/>
            <person name="Kolliker R."/>
            <person name="Studer B."/>
        </authorList>
    </citation>
    <scope>NUCLEOTIDE SEQUENCE</scope>
    <source>
        <strain evidence="12">02402/16</strain>
        <tissue evidence="12">Leaf</tissue>
    </source>
</reference>
<name>A0AAD8TXL8_LOLMU</name>
<evidence type="ECO:0000259" key="11">
    <source>
        <dbReference type="SMART" id="SM00385"/>
    </source>
</evidence>
<keyword evidence="4" id="KW-0863">Zinc-finger</keyword>
<dbReference type="GO" id="GO:0017025">
    <property type="term" value="F:TBP-class protein binding"/>
    <property type="evidence" value="ECO:0007669"/>
    <property type="project" value="InterPro"/>
</dbReference>
<dbReference type="GO" id="GO:0070897">
    <property type="term" value="P:transcription preinitiation complex assembly"/>
    <property type="evidence" value="ECO:0007669"/>
    <property type="project" value="InterPro"/>
</dbReference>
<dbReference type="GO" id="GO:0000126">
    <property type="term" value="C:transcription factor TFIIIB complex"/>
    <property type="evidence" value="ECO:0007669"/>
    <property type="project" value="TreeGrafter"/>
</dbReference>
<dbReference type="InterPro" id="IPR013150">
    <property type="entry name" value="TFIIB_cyclin"/>
</dbReference>
<dbReference type="GO" id="GO:0008270">
    <property type="term" value="F:zinc ion binding"/>
    <property type="evidence" value="ECO:0007669"/>
    <property type="project" value="UniProtKB-KW"/>
</dbReference>
<dbReference type="EMBL" id="JAUUTY010000001">
    <property type="protein sequence ID" value="KAK1694028.1"/>
    <property type="molecule type" value="Genomic_DNA"/>
</dbReference>
<dbReference type="EMBL" id="JAUUTY010000001">
    <property type="protein sequence ID" value="KAK1694149.1"/>
    <property type="molecule type" value="Genomic_DNA"/>
</dbReference>
<dbReference type="GO" id="GO:0000995">
    <property type="term" value="F:RNA polymerase III general transcription initiation factor activity"/>
    <property type="evidence" value="ECO:0007669"/>
    <property type="project" value="TreeGrafter"/>
</dbReference>
<evidence type="ECO:0000256" key="2">
    <source>
        <dbReference type="ARBA" id="ARBA00010857"/>
    </source>
</evidence>
<dbReference type="Pfam" id="PF00382">
    <property type="entry name" value="TFIIB"/>
    <property type="match status" value="2"/>
</dbReference>
<comment type="caution">
    <text evidence="12">The sequence shown here is derived from an EMBL/GenBank/DDBJ whole genome shotgun (WGS) entry which is preliminary data.</text>
</comment>
<dbReference type="CDD" id="cd20554">
    <property type="entry name" value="CYCLIN_TFIIIB90_rpt2"/>
    <property type="match status" value="1"/>
</dbReference>
<dbReference type="InterPro" id="IPR036915">
    <property type="entry name" value="Cyclin-like_sf"/>
</dbReference>
<comment type="subcellular location">
    <subcellularLocation>
        <location evidence="1">Nucleus</location>
    </subcellularLocation>
</comment>
<dbReference type="FunFam" id="1.20.5.650:FF:000002">
    <property type="entry name" value="Cyclin/Brf1-like TBP-binding protein"/>
    <property type="match status" value="1"/>
</dbReference>